<dbReference type="EMBL" id="MU154587">
    <property type="protein sequence ID" value="KAF9493321.1"/>
    <property type="molecule type" value="Genomic_DNA"/>
</dbReference>
<sequence length="483" mass="54166">MSGNLHIHKSVLGGPEVWMCGCLNIQGCNKYRHTQTGCGMHAVPALLTLIHTGKVIRRVQGKCHEGSHIMNTDIEEKLNSAKGTIRGSWHQLSLLSPSAPILPSSMPHPYLPEDLQSLRKLVLVALVLKQANKWLTKSFNSSKTNIPVIRAALLDPANGFTTESLVLAGRNTKPSQDNEPQAKHMNNTITPGLQRMNNVRKMLRIYLCNDQHPNTETQMIPCTIAANEVNCEGCRSGKWRVRAVEVIEKLQEAPAVIINSVCAKVLYMSAFLTSSGQNTPHDSSKVQESCTLDLHVMVGTSNMPYTKQLKSYQTALNLKSYSSDKKEDSLLSGLPLNTKPLEISWQHLDDQEIQSLQDCVTEWPGIKQFKENHGQQMQNNNVIWQWSFTVNFLAKYSHKPCDVPGLGNQLVTKMKVYAALGVSETWLTQAEDLIGHINLYGRNGSQYAEEVAKELKTIRPTPCRSVWLYRFLLNWEKEHPVQL</sequence>
<keyword evidence="2" id="KW-1185">Reference proteome</keyword>
<dbReference type="OrthoDB" id="3062980at2759"/>
<evidence type="ECO:0000313" key="2">
    <source>
        <dbReference type="Proteomes" id="UP000807025"/>
    </source>
</evidence>
<dbReference type="Proteomes" id="UP000807025">
    <property type="component" value="Unassembled WGS sequence"/>
</dbReference>
<evidence type="ECO:0000313" key="1">
    <source>
        <dbReference type="EMBL" id="KAF9493321.1"/>
    </source>
</evidence>
<accession>A0A9P5ZX14</accession>
<comment type="caution">
    <text evidence="1">The sequence shown here is derived from an EMBL/GenBank/DDBJ whole genome shotgun (WGS) entry which is preliminary data.</text>
</comment>
<gene>
    <name evidence="1" type="ORF">BDN71DRAFT_1432575</name>
</gene>
<reference evidence="1" key="1">
    <citation type="submission" date="2020-11" db="EMBL/GenBank/DDBJ databases">
        <authorList>
            <consortium name="DOE Joint Genome Institute"/>
            <person name="Ahrendt S."/>
            <person name="Riley R."/>
            <person name="Andreopoulos W."/>
            <person name="Labutti K."/>
            <person name="Pangilinan J."/>
            <person name="Ruiz-Duenas F.J."/>
            <person name="Barrasa J.M."/>
            <person name="Sanchez-Garcia M."/>
            <person name="Camarero S."/>
            <person name="Miyauchi S."/>
            <person name="Serrano A."/>
            <person name="Linde D."/>
            <person name="Babiker R."/>
            <person name="Drula E."/>
            <person name="Ayuso-Fernandez I."/>
            <person name="Pacheco R."/>
            <person name="Padilla G."/>
            <person name="Ferreira P."/>
            <person name="Barriuso J."/>
            <person name="Kellner H."/>
            <person name="Castanera R."/>
            <person name="Alfaro M."/>
            <person name="Ramirez L."/>
            <person name="Pisabarro A.G."/>
            <person name="Kuo A."/>
            <person name="Tritt A."/>
            <person name="Lipzen A."/>
            <person name="He G."/>
            <person name="Yan M."/>
            <person name="Ng V."/>
            <person name="Cullen D."/>
            <person name="Martin F."/>
            <person name="Rosso M.-N."/>
            <person name="Henrissat B."/>
            <person name="Hibbett D."/>
            <person name="Martinez A.T."/>
            <person name="Grigoriev I.V."/>
        </authorList>
    </citation>
    <scope>NUCLEOTIDE SEQUENCE</scope>
    <source>
        <strain evidence="1">ATCC 90797</strain>
    </source>
</reference>
<name>A0A9P5ZX14_PLEER</name>
<organism evidence="1 2">
    <name type="scientific">Pleurotus eryngii</name>
    <name type="common">Boletus of the steppes</name>
    <dbReference type="NCBI Taxonomy" id="5323"/>
    <lineage>
        <taxon>Eukaryota</taxon>
        <taxon>Fungi</taxon>
        <taxon>Dikarya</taxon>
        <taxon>Basidiomycota</taxon>
        <taxon>Agaricomycotina</taxon>
        <taxon>Agaricomycetes</taxon>
        <taxon>Agaricomycetidae</taxon>
        <taxon>Agaricales</taxon>
        <taxon>Pleurotineae</taxon>
        <taxon>Pleurotaceae</taxon>
        <taxon>Pleurotus</taxon>
    </lineage>
</organism>
<proteinExistence type="predicted"/>
<protein>
    <submittedName>
        <fullName evidence="1">Uncharacterized protein</fullName>
    </submittedName>
</protein>
<dbReference type="AlphaFoldDB" id="A0A9P5ZX14"/>